<dbReference type="EMBL" id="CADCWE010000008">
    <property type="protein sequence ID" value="CAA9519886.1"/>
    <property type="molecule type" value="Genomic_DNA"/>
</dbReference>
<dbReference type="PANTHER" id="PTHR30292:SF0">
    <property type="entry name" value="5-OXOPROLINASE SUBUNIT A"/>
    <property type="match status" value="1"/>
</dbReference>
<dbReference type="PANTHER" id="PTHR30292">
    <property type="entry name" value="UNCHARACTERIZED PROTEIN YBGL-RELATED"/>
    <property type="match status" value="1"/>
</dbReference>
<evidence type="ECO:0000313" key="2">
    <source>
        <dbReference type="EMBL" id="CAA9519886.1"/>
    </source>
</evidence>
<dbReference type="NCBIfam" id="NF003816">
    <property type="entry name" value="PRK05406.1-5"/>
    <property type="match status" value="1"/>
</dbReference>
<dbReference type="HAMAP" id="MF_00691">
    <property type="entry name" value="PxpA"/>
    <property type="match status" value="1"/>
</dbReference>
<dbReference type="AlphaFoldDB" id="A0A6J4TDE9"/>
<dbReference type="InterPro" id="IPR005501">
    <property type="entry name" value="LamB/YcsF/PxpA-like"/>
</dbReference>
<accession>A0A6J4TDE9</accession>
<dbReference type="EC" id="3.5.2.9" evidence="1"/>
<keyword evidence="1" id="KW-0547">Nucleotide-binding</keyword>
<comment type="function">
    <text evidence="1">Catalyzes the cleavage of 5-oxoproline to form L-glutamate coupled to the hydrolysis of ATP to ADP and inorganic phosphate.</text>
</comment>
<protein>
    <recommendedName>
        <fullName evidence="1">5-oxoprolinase subunit A</fullName>
        <shortName evidence="1">5-OPase subunit A</shortName>
        <ecNumber evidence="1">3.5.2.9</ecNumber>
    </recommendedName>
    <alternativeName>
        <fullName evidence="1">5-oxoprolinase (ATP-hydrolyzing) subunit A</fullName>
    </alternativeName>
</protein>
<reference evidence="2" key="1">
    <citation type="submission" date="2020-02" db="EMBL/GenBank/DDBJ databases">
        <authorList>
            <person name="Meier V. D."/>
        </authorList>
    </citation>
    <scope>NUCLEOTIDE SEQUENCE</scope>
    <source>
        <strain evidence="2">AVDCRST_MAG73</strain>
    </source>
</reference>
<proteinExistence type="inferred from homology"/>
<sequence>MTAIDLNSDLGEAFGAYRLGDDAALFGLISSANVACGFHGGDPRVMEATVAAAAAAGVAVGAHPGFLDLAGFGRRIIAASPDEVRTDVLYQIGALDAFCRAAGVRLVHVKAHGALYHAAIADPALAGAIAAAVAAYDPALILVGQPGTALVTAGTAVGLAVAREGFADRAYHRDGRLVSRHRPGSVIADPEEAAERALRLVAEGTVTTIEGDDLALTVDTLCIHSDTPGAVAIATAIRRRFAEAGVEVRPLQPLS</sequence>
<comment type="similarity">
    <text evidence="1">Belongs to the LamB/PxpA family.</text>
</comment>
<comment type="catalytic activity">
    <reaction evidence="1">
        <text>5-oxo-L-proline + ATP + 2 H2O = L-glutamate + ADP + phosphate + H(+)</text>
        <dbReference type="Rhea" id="RHEA:10348"/>
        <dbReference type="ChEBI" id="CHEBI:15377"/>
        <dbReference type="ChEBI" id="CHEBI:15378"/>
        <dbReference type="ChEBI" id="CHEBI:29985"/>
        <dbReference type="ChEBI" id="CHEBI:30616"/>
        <dbReference type="ChEBI" id="CHEBI:43474"/>
        <dbReference type="ChEBI" id="CHEBI:58402"/>
        <dbReference type="ChEBI" id="CHEBI:456216"/>
        <dbReference type="EC" id="3.5.2.9"/>
    </reaction>
</comment>
<dbReference type="Gene3D" id="3.20.20.370">
    <property type="entry name" value="Glycoside hydrolase/deacetylase"/>
    <property type="match status" value="1"/>
</dbReference>
<dbReference type="InterPro" id="IPR011330">
    <property type="entry name" value="Glyco_hydro/deAcase_b/a-brl"/>
</dbReference>
<dbReference type="CDD" id="cd10787">
    <property type="entry name" value="LamB_YcsF_like"/>
    <property type="match status" value="1"/>
</dbReference>
<keyword evidence="1" id="KW-0378">Hydrolase</keyword>
<keyword evidence="1" id="KW-0067">ATP-binding</keyword>
<dbReference type="NCBIfam" id="NF003814">
    <property type="entry name" value="PRK05406.1-3"/>
    <property type="match status" value="1"/>
</dbReference>
<name>A0A6J4TDE9_9BACT</name>
<dbReference type="GO" id="GO:0005524">
    <property type="term" value="F:ATP binding"/>
    <property type="evidence" value="ECO:0007669"/>
    <property type="project" value="UniProtKB-UniRule"/>
</dbReference>
<gene>
    <name evidence="1" type="primary">pxpA</name>
    <name evidence="2" type="ORF">AVDCRST_MAG73-112</name>
</gene>
<dbReference type="GO" id="GO:0005975">
    <property type="term" value="P:carbohydrate metabolic process"/>
    <property type="evidence" value="ECO:0007669"/>
    <property type="project" value="InterPro"/>
</dbReference>
<organism evidence="2">
    <name type="scientific">uncultured Thermomicrobiales bacterium</name>
    <dbReference type="NCBI Taxonomy" id="1645740"/>
    <lineage>
        <taxon>Bacteria</taxon>
        <taxon>Pseudomonadati</taxon>
        <taxon>Thermomicrobiota</taxon>
        <taxon>Thermomicrobia</taxon>
        <taxon>Thermomicrobiales</taxon>
        <taxon>environmental samples</taxon>
    </lineage>
</organism>
<dbReference type="GO" id="GO:0017168">
    <property type="term" value="F:5-oxoprolinase (ATP-hydrolyzing) activity"/>
    <property type="evidence" value="ECO:0007669"/>
    <property type="project" value="UniProtKB-UniRule"/>
</dbReference>
<dbReference type="SUPFAM" id="SSF88713">
    <property type="entry name" value="Glycoside hydrolase/deacetylase"/>
    <property type="match status" value="1"/>
</dbReference>
<comment type="subunit">
    <text evidence="1">Forms a complex composed of PxpA, PxpB and PxpC.</text>
</comment>
<dbReference type="Pfam" id="PF03746">
    <property type="entry name" value="LamB_YcsF"/>
    <property type="match status" value="1"/>
</dbReference>
<evidence type="ECO:0000256" key="1">
    <source>
        <dbReference type="HAMAP-Rule" id="MF_00691"/>
    </source>
</evidence>